<gene>
    <name evidence="1" type="ORF">JV551A3_V1_1500031</name>
</gene>
<name>A0AAQ1P831_9PSED</name>
<organism evidence="1 2">
    <name type="scientific">Pseudomonas inefficax</name>
    <dbReference type="NCBI Taxonomy" id="2078786"/>
    <lineage>
        <taxon>Bacteria</taxon>
        <taxon>Pseudomonadati</taxon>
        <taxon>Pseudomonadota</taxon>
        <taxon>Gammaproteobacteria</taxon>
        <taxon>Pseudomonadales</taxon>
        <taxon>Pseudomonadaceae</taxon>
        <taxon>Pseudomonas</taxon>
    </lineage>
</organism>
<sequence>MNTVRFLWERVYPRMGPEKQIA</sequence>
<evidence type="ECO:0000313" key="1">
    <source>
        <dbReference type="EMBL" id="SPO61554.1"/>
    </source>
</evidence>
<accession>A0AAQ1P831</accession>
<dbReference type="Proteomes" id="UP000294335">
    <property type="component" value="Unassembled WGS sequence"/>
</dbReference>
<keyword evidence="2" id="KW-1185">Reference proteome</keyword>
<proteinExistence type="predicted"/>
<evidence type="ECO:0000313" key="2">
    <source>
        <dbReference type="Proteomes" id="UP000294335"/>
    </source>
</evidence>
<reference evidence="1 2" key="1">
    <citation type="submission" date="2018-02" db="EMBL/GenBank/DDBJ databases">
        <authorList>
            <person name="Dubost A."/>
        </authorList>
    </citation>
    <scope>NUCLEOTIDE SEQUENCE [LARGE SCALE GENOMIC DNA]</scope>
    <source>
        <strain evidence="2">JV551A3</strain>
    </source>
</reference>
<comment type="caution">
    <text evidence="1">The sequence shown here is derived from an EMBL/GenBank/DDBJ whole genome shotgun (WGS) entry which is preliminary data.</text>
</comment>
<protein>
    <submittedName>
        <fullName evidence="1">Uncharacterized protein</fullName>
    </submittedName>
</protein>
<dbReference type="EMBL" id="OPYN01000150">
    <property type="protein sequence ID" value="SPO61554.1"/>
    <property type="molecule type" value="Genomic_DNA"/>
</dbReference>
<dbReference type="AlphaFoldDB" id="A0AAQ1P831"/>